<dbReference type="PANTHER" id="PTHR43194">
    <property type="entry name" value="HYDROLASE ALPHA/BETA FOLD FAMILY"/>
    <property type="match status" value="1"/>
</dbReference>
<dbReference type="InterPro" id="IPR029058">
    <property type="entry name" value="AB_hydrolase_fold"/>
</dbReference>
<accession>A0ABU3NQA7</accession>
<sequence length="261" mass="29728">MSAILLEDAIVHYEVLGRGRPVIFLHGWVGSWRYWIPMMQAVSLNYRAYALDLWGFGDTAKNRCYRLDDQVELLVAFMEKIGILKIALIGHGLGALVGMRFAARYPEAVDRLMAVSLPLGRDQVSHRLRNTSPDDLAHWLLSGSPLTEPVLTDAIKTDPQAVLTSLDDLRELNLVSLWQEFRLPCLLVYGLDDPLIEPASNEQINSMPENMHLVYFENAGHFPMLDDSSKFNRLTNDFLALPSGESPRQLQLKEEWKRRVR</sequence>
<organism evidence="2 3">
    <name type="scientific">Thermanaerothrix solaris</name>
    <dbReference type="NCBI Taxonomy" id="3058434"/>
    <lineage>
        <taxon>Bacteria</taxon>
        <taxon>Bacillati</taxon>
        <taxon>Chloroflexota</taxon>
        <taxon>Anaerolineae</taxon>
        <taxon>Anaerolineales</taxon>
        <taxon>Anaerolineaceae</taxon>
        <taxon>Thermanaerothrix</taxon>
    </lineage>
</organism>
<keyword evidence="2" id="KW-0378">Hydrolase</keyword>
<dbReference type="SUPFAM" id="SSF53474">
    <property type="entry name" value="alpha/beta-Hydrolases"/>
    <property type="match status" value="1"/>
</dbReference>
<dbReference type="InterPro" id="IPR000073">
    <property type="entry name" value="AB_hydrolase_1"/>
</dbReference>
<gene>
    <name evidence="2" type="ORF">QYE77_12140</name>
</gene>
<evidence type="ECO:0000259" key="1">
    <source>
        <dbReference type="Pfam" id="PF12697"/>
    </source>
</evidence>
<dbReference type="EMBL" id="JAUHMF010000002">
    <property type="protein sequence ID" value="MDT8899015.1"/>
    <property type="molecule type" value="Genomic_DNA"/>
</dbReference>
<dbReference type="PRINTS" id="PR00111">
    <property type="entry name" value="ABHYDROLASE"/>
</dbReference>
<name>A0ABU3NQA7_9CHLR</name>
<dbReference type="GO" id="GO:0016787">
    <property type="term" value="F:hydrolase activity"/>
    <property type="evidence" value="ECO:0007669"/>
    <property type="project" value="UniProtKB-KW"/>
</dbReference>
<dbReference type="RefSeq" id="WP_315625691.1">
    <property type="nucleotide sequence ID" value="NZ_JAUHMF010000002.1"/>
</dbReference>
<dbReference type="Gene3D" id="3.40.50.1820">
    <property type="entry name" value="alpha/beta hydrolase"/>
    <property type="match status" value="1"/>
</dbReference>
<feature type="domain" description="AB hydrolase-1" evidence="1">
    <location>
        <begin position="22"/>
        <end position="231"/>
    </location>
</feature>
<keyword evidence="3" id="KW-1185">Reference proteome</keyword>
<dbReference type="InterPro" id="IPR050228">
    <property type="entry name" value="Carboxylesterase_BioH"/>
</dbReference>
<dbReference type="Proteomes" id="UP001254165">
    <property type="component" value="Unassembled WGS sequence"/>
</dbReference>
<proteinExistence type="predicted"/>
<dbReference type="PANTHER" id="PTHR43194:SF5">
    <property type="entry name" value="PIMELOYL-[ACYL-CARRIER PROTEIN] METHYL ESTER ESTERASE"/>
    <property type="match status" value="1"/>
</dbReference>
<protein>
    <submittedName>
        <fullName evidence="2">Alpha/beta hydrolase</fullName>
    </submittedName>
</protein>
<evidence type="ECO:0000313" key="2">
    <source>
        <dbReference type="EMBL" id="MDT8899015.1"/>
    </source>
</evidence>
<dbReference type="Pfam" id="PF12697">
    <property type="entry name" value="Abhydrolase_6"/>
    <property type="match status" value="1"/>
</dbReference>
<reference evidence="2 3" key="1">
    <citation type="submission" date="2023-07" db="EMBL/GenBank/DDBJ databases">
        <title>Novel species of Thermanaerothrix with wide hydrolytic capabilities.</title>
        <authorList>
            <person name="Zayulina K.S."/>
            <person name="Podosokorskaya O.A."/>
            <person name="Elcheninov A.G."/>
        </authorList>
    </citation>
    <scope>NUCLEOTIDE SEQUENCE [LARGE SCALE GENOMIC DNA]</scope>
    <source>
        <strain evidence="2 3">4228-RoL</strain>
    </source>
</reference>
<evidence type="ECO:0000313" key="3">
    <source>
        <dbReference type="Proteomes" id="UP001254165"/>
    </source>
</evidence>
<comment type="caution">
    <text evidence="2">The sequence shown here is derived from an EMBL/GenBank/DDBJ whole genome shotgun (WGS) entry which is preliminary data.</text>
</comment>